<sequence>MGVPLWVWSVYLAVLLVSFHTPIWIWVIFGAIACIFNIPILRQKLITSSLIKAIKAFNLLPKISDTERAAIEAGNVWVDGEFFSGKPDFQRINQEPYPQVTPEL</sequence>
<evidence type="ECO:0000313" key="2">
    <source>
        <dbReference type="EMBL" id="PLZ99793.1"/>
    </source>
</evidence>
<organism evidence="2 3">
    <name type="scientific">Fischerella thermalis CCMEE 5268</name>
    <dbReference type="NCBI Taxonomy" id="2019662"/>
    <lineage>
        <taxon>Bacteria</taxon>
        <taxon>Bacillati</taxon>
        <taxon>Cyanobacteriota</taxon>
        <taxon>Cyanophyceae</taxon>
        <taxon>Nostocales</taxon>
        <taxon>Hapalosiphonaceae</taxon>
        <taxon>Fischerella</taxon>
    </lineage>
</organism>
<feature type="transmembrane region" description="Helical" evidence="1">
    <location>
        <begin position="6"/>
        <end position="36"/>
    </location>
</feature>
<evidence type="ECO:0000256" key="1">
    <source>
        <dbReference type="SAM" id="Phobius"/>
    </source>
</evidence>
<keyword evidence="1" id="KW-1133">Transmembrane helix</keyword>
<accession>A0A2N6KJK9</accession>
<comment type="caution">
    <text evidence="2">The sequence shown here is derived from an EMBL/GenBank/DDBJ whole genome shotgun (WGS) entry which is preliminary data.</text>
</comment>
<proteinExistence type="predicted"/>
<gene>
    <name evidence="2" type="ORF">CEN50_05855</name>
</gene>
<reference evidence="2 3" key="1">
    <citation type="submission" date="2017-07" db="EMBL/GenBank/DDBJ databases">
        <title>Genomes of Fischerella (Mastigocladus) sp. strains.</title>
        <authorList>
            <person name="Miller S.R."/>
        </authorList>
    </citation>
    <scope>NUCLEOTIDE SEQUENCE [LARGE SCALE GENOMIC DNA]</scope>
    <source>
        <strain evidence="2 3">CCMEE 5268</strain>
    </source>
</reference>
<dbReference type="EMBL" id="NMQA01000060">
    <property type="protein sequence ID" value="PLZ99793.1"/>
    <property type="molecule type" value="Genomic_DNA"/>
</dbReference>
<name>A0A2N6KJK9_9CYAN</name>
<dbReference type="AlphaFoldDB" id="A0A2N6KJK9"/>
<feature type="non-terminal residue" evidence="2">
    <location>
        <position position="104"/>
    </location>
</feature>
<keyword evidence="1" id="KW-0472">Membrane</keyword>
<dbReference type="Proteomes" id="UP000235025">
    <property type="component" value="Unassembled WGS sequence"/>
</dbReference>
<keyword evidence="1" id="KW-0812">Transmembrane</keyword>
<evidence type="ECO:0000313" key="3">
    <source>
        <dbReference type="Proteomes" id="UP000235025"/>
    </source>
</evidence>
<protein>
    <submittedName>
        <fullName evidence="2">Uncharacterized protein</fullName>
    </submittedName>
</protein>